<evidence type="ECO:0000313" key="1">
    <source>
        <dbReference type="EMBL" id="MBF1130048.1"/>
    </source>
</evidence>
<name>A0A930BBH9_9FIRM</name>
<dbReference type="Proteomes" id="UP000757890">
    <property type="component" value="Unassembled WGS sequence"/>
</dbReference>
<gene>
    <name evidence="1" type="ORF">HXL70_08450</name>
</gene>
<dbReference type="AlphaFoldDB" id="A0A930BBH9"/>
<organism evidence="1 2">
    <name type="scientific">Dialister invisus</name>
    <dbReference type="NCBI Taxonomy" id="218538"/>
    <lineage>
        <taxon>Bacteria</taxon>
        <taxon>Bacillati</taxon>
        <taxon>Bacillota</taxon>
        <taxon>Negativicutes</taxon>
        <taxon>Veillonellales</taxon>
        <taxon>Veillonellaceae</taxon>
        <taxon>Dialister</taxon>
    </lineage>
</organism>
<dbReference type="InterPro" id="IPR029045">
    <property type="entry name" value="ClpP/crotonase-like_dom_sf"/>
</dbReference>
<proteinExistence type="predicted"/>
<evidence type="ECO:0000313" key="2">
    <source>
        <dbReference type="Proteomes" id="UP000757890"/>
    </source>
</evidence>
<dbReference type="EMBL" id="JABZMK010000090">
    <property type="protein sequence ID" value="MBF1130048.1"/>
    <property type="molecule type" value="Genomic_DNA"/>
</dbReference>
<accession>A0A930BBH9</accession>
<feature type="non-terminal residue" evidence="1">
    <location>
        <position position="31"/>
    </location>
</feature>
<comment type="caution">
    <text evidence="1">The sequence shown here is derived from an EMBL/GenBank/DDBJ whole genome shotgun (WGS) entry which is preliminary data.</text>
</comment>
<protein>
    <submittedName>
        <fullName evidence="1">Enoyl-CoA hydratase/isomerase family protein</fullName>
    </submittedName>
</protein>
<reference evidence="1" key="1">
    <citation type="submission" date="2020-04" db="EMBL/GenBank/DDBJ databases">
        <title>Deep metagenomics examines the oral microbiome during advanced dental caries in children, revealing novel taxa and co-occurrences with host molecules.</title>
        <authorList>
            <person name="Baker J.L."/>
            <person name="Morton J.T."/>
            <person name="Dinis M."/>
            <person name="Alvarez R."/>
            <person name="Tran N.C."/>
            <person name="Knight R."/>
            <person name="Edlund A."/>
        </authorList>
    </citation>
    <scope>NUCLEOTIDE SEQUENCE</scope>
    <source>
        <strain evidence="1">JCVI_32_bin.14</strain>
    </source>
</reference>
<sequence length="31" mass="3544">MDYKMIRLEQTEGIAVITLDYAPTLNALDMN</sequence>
<dbReference type="SUPFAM" id="SSF52096">
    <property type="entry name" value="ClpP/crotonase"/>
    <property type="match status" value="1"/>
</dbReference>